<accession>A0A2G5VNQ0</accession>
<dbReference type="STRING" id="1611254.A0A2G5VNQ0"/>
<evidence type="ECO:0000313" key="3">
    <source>
        <dbReference type="EMBL" id="PIC53433.1"/>
    </source>
</evidence>
<dbReference type="AlphaFoldDB" id="A0A2G5VNQ0"/>
<dbReference type="PANTHER" id="PTHR21503:SF8">
    <property type="entry name" value="F-BOX ASSOCIATED DOMAIN-CONTAINING PROTEIN-RELATED"/>
    <property type="match status" value="1"/>
</dbReference>
<feature type="region of interest" description="Disordered" evidence="1">
    <location>
        <begin position="1"/>
        <end position="38"/>
    </location>
</feature>
<feature type="domain" description="Sdz-33 F-box" evidence="2">
    <location>
        <begin position="294"/>
        <end position="351"/>
    </location>
</feature>
<keyword evidence="4" id="KW-1185">Reference proteome</keyword>
<proteinExistence type="predicted"/>
<protein>
    <recommendedName>
        <fullName evidence="2">Sdz-33 F-box domain-containing protein</fullName>
    </recommendedName>
</protein>
<organism evidence="3 4">
    <name type="scientific">Caenorhabditis nigoni</name>
    <dbReference type="NCBI Taxonomy" id="1611254"/>
    <lineage>
        <taxon>Eukaryota</taxon>
        <taxon>Metazoa</taxon>
        <taxon>Ecdysozoa</taxon>
        <taxon>Nematoda</taxon>
        <taxon>Chromadorea</taxon>
        <taxon>Rhabditida</taxon>
        <taxon>Rhabditina</taxon>
        <taxon>Rhabditomorpha</taxon>
        <taxon>Rhabditoidea</taxon>
        <taxon>Rhabditidae</taxon>
        <taxon>Peloderinae</taxon>
        <taxon>Caenorhabditis</taxon>
    </lineage>
</organism>
<sequence>MKLSKRMQGFTKRVPFSEQESQKKGKLGSQEKRKTRKNETVKNAKLSLTVLYRKLELFWFSCTSFLYSVIFHIIDTVLCLIACLFNELKNVLFPWKWRKKEVRFPLLDLHYVAIREVLNVLDPIDYINFSKASKACRTLTAIKKPYKVTVTIRDYTVFRMGNDPVSYAFRWNKARWRNGTRMIRSFTNPVESREYHLIHSENPFDSLKEFYLYARNLMGVDIDCILIDMNKFEGPLWEIIDWLRSTSREFPTLRIYGKNQRQGDLQYILDNVKFKDNLEVDTIEKLPLRIPALFEKLEIIHAPWMTLVYVMRLKSSNLAFLDTNLTNEEINVFYKSWIEMESHLNLESFEINLWNPQSFIAICLRDIPYEMGPIRPTPFPAYTPVNGSFEVTRDDGLTASICIYGFGEQFVAVMITQLAHPEKNWL</sequence>
<evidence type="ECO:0000313" key="4">
    <source>
        <dbReference type="Proteomes" id="UP000230233"/>
    </source>
</evidence>
<gene>
    <name evidence="3" type="primary">Cnig_chr_I.g3138</name>
    <name evidence="3" type="ORF">B9Z55_003138</name>
</gene>
<comment type="caution">
    <text evidence="3">The sequence shown here is derived from an EMBL/GenBank/DDBJ whole genome shotgun (WGS) entry which is preliminary data.</text>
</comment>
<feature type="compositionally biased region" description="Basic and acidic residues" evidence="1">
    <location>
        <begin position="29"/>
        <end position="38"/>
    </location>
</feature>
<dbReference type="Proteomes" id="UP000230233">
    <property type="component" value="Chromosome I"/>
</dbReference>
<evidence type="ECO:0000256" key="1">
    <source>
        <dbReference type="SAM" id="MobiDB-lite"/>
    </source>
</evidence>
<evidence type="ECO:0000259" key="2">
    <source>
        <dbReference type="Pfam" id="PF07735"/>
    </source>
</evidence>
<dbReference type="Pfam" id="PF07735">
    <property type="entry name" value="FBA_2"/>
    <property type="match status" value="1"/>
</dbReference>
<name>A0A2G5VNQ0_9PELO</name>
<dbReference type="InterPro" id="IPR012885">
    <property type="entry name" value="F-box_Sdz-33"/>
</dbReference>
<dbReference type="EMBL" id="PDUG01000001">
    <property type="protein sequence ID" value="PIC53433.1"/>
    <property type="molecule type" value="Genomic_DNA"/>
</dbReference>
<dbReference type="PANTHER" id="PTHR21503">
    <property type="entry name" value="F-BOX-CONTAINING HYPOTHETICAL PROTEIN C.ELEGANS"/>
    <property type="match status" value="1"/>
</dbReference>
<reference evidence="4" key="1">
    <citation type="submission" date="2017-10" db="EMBL/GenBank/DDBJ databases">
        <title>Rapid genome shrinkage in a self-fertile nematode reveals novel sperm competition proteins.</title>
        <authorList>
            <person name="Yin D."/>
            <person name="Schwarz E.M."/>
            <person name="Thomas C.G."/>
            <person name="Felde R.L."/>
            <person name="Korf I.F."/>
            <person name="Cutter A.D."/>
            <person name="Schartner C.M."/>
            <person name="Ralston E.J."/>
            <person name="Meyer B.J."/>
            <person name="Haag E.S."/>
        </authorList>
    </citation>
    <scope>NUCLEOTIDE SEQUENCE [LARGE SCALE GENOMIC DNA]</scope>
    <source>
        <strain evidence="4">JU1422</strain>
    </source>
</reference>